<name>A0A0B7HW23_9FLAO</name>
<keyword evidence="10" id="KW-1185">Reference proteome</keyword>
<dbReference type="SMART" id="SM00388">
    <property type="entry name" value="HisKA"/>
    <property type="match status" value="1"/>
</dbReference>
<evidence type="ECO:0000313" key="10">
    <source>
        <dbReference type="Proteomes" id="UP000045051"/>
    </source>
</evidence>
<evidence type="ECO:0000256" key="4">
    <source>
        <dbReference type="ARBA" id="ARBA00022679"/>
    </source>
</evidence>
<keyword evidence="7" id="KW-0472">Membrane</keyword>
<dbReference type="SMART" id="SM00387">
    <property type="entry name" value="HATPase_c"/>
    <property type="match status" value="1"/>
</dbReference>
<dbReference type="AlphaFoldDB" id="A0A0B7HW23"/>
<evidence type="ECO:0000256" key="2">
    <source>
        <dbReference type="ARBA" id="ARBA00012438"/>
    </source>
</evidence>
<accession>A0A0B7HW23</accession>
<comment type="catalytic activity">
    <reaction evidence="1">
        <text>ATP + protein L-histidine = ADP + protein N-phospho-L-histidine.</text>
        <dbReference type="EC" id="2.7.13.3"/>
    </reaction>
</comment>
<evidence type="ECO:0000256" key="1">
    <source>
        <dbReference type="ARBA" id="ARBA00000085"/>
    </source>
</evidence>
<dbReference type="InterPro" id="IPR036097">
    <property type="entry name" value="HisK_dim/P_sf"/>
</dbReference>
<feature type="transmembrane region" description="Helical" evidence="7">
    <location>
        <begin position="262"/>
        <end position="289"/>
    </location>
</feature>
<evidence type="ECO:0000256" key="6">
    <source>
        <dbReference type="ARBA" id="ARBA00023012"/>
    </source>
</evidence>
<evidence type="ECO:0000256" key="5">
    <source>
        <dbReference type="ARBA" id="ARBA00022777"/>
    </source>
</evidence>
<evidence type="ECO:0000259" key="8">
    <source>
        <dbReference type="PROSITE" id="PS50109"/>
    </source>
</evidence>
<dbReference type="EC" id="2.7.13.3" evidence="2"/>
<dbReference type="PRINTS" id="PR00344">
    <property type="entry name" value="BCTRLSENSOR"/>
</dbReference>
<evidence type="ECO:0000256" key="3">
    <source>
        <dbReference type="ARBA" id="ARBA00022553"/>
    </source>
</evidence>
<dbReference type="GO" id="GO:0000155">
    <property type="term" value="F:phosphorelay sensor kinase activity"/>
    <property type="evidence" value="ECO:0007669"/>
    <property type="project" value="InterPro"/>
</dbReference>
<dbReference type="EMBL" id="CDOI01000046">
    <property type="protein sequence ID" value="CEN43881.1"/>
    <property type="molecule type" value="Genomic_DNA"/>
</dbReference>
<keyword evidence="7" id="KW-1133">Transmembrane helix</keyword>
<keyword evidence="7" id="KW-0812">Transmembrane</keyword>
<protein>
    <recommendedName>
        <fullName evidence="2">histidine kinase</fullName>
        <ecNumber evidence="2">2.7.13.3</ecNumber>
    </recommendedName>
</protein>
<dbReference type="InterPro" id="IPR004358">
    <property type="entry name" value="Sig_transdc_His_kin-like_C"/>
</dbReference>
<dbReference type="GeneID" id="97263687"/>
<dbReference type="InterPro" id="IPR036890">
    <property type="entry name" value="HATPase_C_sf"/>
</dbReference>
<reference evidence="9 10" key="1">
    <citation type="submission" date="2015-01" db="EMBL/GenBank/DDBJ databases">
        <authorList>
            <person name="Xiang T."/>
            <person name="Song Y."/>
            <person name="Huang L."/>
            <person name="Wang B."/>
            <person name="Wu P."/>
        </authorList>
    </citation>
    <scope>NUCLEOTIDE SEQUENCE [LARGE SCALE GENOMIC DNA]</scope>
    <source>
        <strain evidence="9 10">CcD38</strain>
    </source>
</reference>
<dbReference type="Proteomes" id="UP000045051">
    <property type="component" value="Unassembled WGS sequence"/>
</dbReference>
<dbReference type="PANTHER" id="PTHR43711">
    <property type="entry name" value="TWO-COMPONENT HISTIDINE KINASE"/>
    <property type="match status" value="1"/>
</dbReference>
<proteinExistence type="predicted"/>
<dbReference type="InterPro" id="IPR003661">
    <property type="entry name" value="HisK_dim/P_dom"/>
</dbReference>
<dbReference type="InterPro" id="IPR005467">
    <property type="entry name" value="His_kinase_dom"/>
</dbReference>
<keyword evidence="3" id="KW-0597">Phosphoprotein</keyword>
<organism evidence="9 10">
    <name type="scientific">Capnocytophaga canis</name>
    <dbReference type="NCBI Taxonomy" id="1848903"/>
    <lineage>
        <taxon>Bacteria</taxon>
        <taxon>Pseudomonadati</taxon>
        <taxon>Bacteroidota</taxon>
        <taxon>Flavobacteriia</taxon>
        <taxon>Flavobacteriales</taxon>
        <taxon>Flavobacteriaceae</taxon>
        <taxon>Capnocytophaga</taxon>
    </lineage>
</organism>
<dbReference type="SUPFAM" id="SSF55874">
    <property type="entry name" value="ATPase domain of HSP90 chaperone/DNA topoisomerase II/histidine kinase"/>
    <property type="match status" value="1"/>
</dbReference>
<dbReference type="Gene3D" id="3.30.565.10">
    <property type="entry name" value="Histidine kinase-like ATPase, C-terminal domain"/>
    <property type="match status" value="1"/>
</dbReference>
<dbReference type="Pfam" id="PF02518">
    <property type="entry name" value="HATPase_c"/>
    <property type="match status" value="1"/>
</dbReference>
<keyword evidence="6" id="KW-0902">Two-component regulatory system</keyword>
<evidence type="ECO:0000313" key="9">
    <source>
        <dbReference type="EMBL" id="CEN43881.1"/>
    </source>
</evidence>
<dbReference type="InterPro" id="IPR003594">
    <property type="entry name" value="HATPase_dom"/>
</dbReference>
<dbReference type="CDD" id="cd00075">
    <property type="entry name" value="HATPase"/>
    <property type="match status" value="1"/>
</dbReference>
<keyword evidence="4" id="KW-0808">Transferase</keyword>
<dbReference type="Gene3D" id="1.10.287.130">
    <property type="match status" value="1"/>
</dbReference>
<sequence length="526" mass="60596">MNKRLNIITVVLMTISLIGIILIQGYWIKSAIDKQQEAFSHSIQQVLSSVTASLESQEVNKYIAQIIELREKDSTLILKDSHLREFMYVQENKNTKETFIYKHGILQEDYNLPTNGFNGISSNDTVLFKNYISQQTEQKITYATELDNQIAPSIETYQKLSRLPQIEKLMLEESIKNISQKLSVVDRVSAEQIQNAVQQELDKRNLNMEFDFAIYNRNILSSIRSKYFDSTKGQEYRMPLFNTSSGDSRYELALTFPQREHYMFSSVIVISSLSMVFMIIIIGVFTITLNQMLTHRRISQIKTDFINNITHEFKTPIATTNLVLDAIKNPMTINNPEKILTYINMLREENKRMHSQVENILQISRIDKGELDLSKEPLDVHLLLEIAIGHVQMMLHERSGMIRTHFEAENSDISANESHFTNVLINIIENAIKYSPNPPDIDIYTENIKNKILIKVKDRGQGMSKQAVKQVFHKFYREHTGDLHNVKGHGLGLAYVKRIVNHHGGTVYVESEKGKGSTFFIKMPTI</sequence>
<dbReference type="SUPFAM" id="SSF47384">
    <property type="entry name" value="Homodimeric domain of signal transducing histidine kinase"/>
    <property type="match status" value="1"/>
</dbReference>
<dbReference type="PROSITE" id="PS50109">
    <property type="entry name" value="HIS_KIN"/>
    <property type="match status" value="1"/>
</dbReference>
<dbReference type="CDD" id="cd00082">
    <property type="entry name" value="HisKA"/>
    <property type="match status" value="1"/>
</dbReference>
<keyword evidence="5 9" id="KW-0418">Kinase</keyword>
<dbReference type="OrthoDB" id="1933776at2"/>
<dbReference type="InterPro" id="IPR050736">
    <property type="entry name" value="Sensor_HK_Regulatory"/>
</dbReference>
<dbReference type="PANTHER" id="PTHR43711:SF28">
    <property type="entry name" value="SENSOR HISTIDINE KINASE YXDK"/>
    <property type="match status" value="1"/>
</dbReference>
<feature type="domain" description="Histidine kinase" evidence="8">
    <location>
        <begin position="308"/>
        <end position="526"/>
    </location>
</feature>
<dbReference type="RefSeq" id="WP_042009412.1">
    <property type="nucleotide sequence ID" value="NZ_BOQK01000004.1"/>
</dbReference>
<gene>
    <name evidence="9" type="ORF">CCAND38_140016</name>
</gene>
<evidence type="ECO:0000256" key="7">
    <source>
        <dbReference type="SAM" id="Phobius"/>
    </source>
</evidence>
<feature type="transmembrane region" description="Helical" evidence="7">
    <location>
        <begin position="7"/>
        <end position="27"/>
    </location>
</feature>
<dbReference type="FunFam" id="3.30.565.10:FF:000006">
    <property type="entry name" value="Sensor histidine kinase WalK"/>
    <property type="match status" value="1"/>
</dbReference>
<dbReference type="Pfam" id="PF00512">
    <property type="entry name" value="HisKA"/>
    <property type="match status" value="1"/>
</dbReference>